<dbReference type="Pfam" id="PF07715">
    <property type="entry name" value="Plug"/>
    <property type="match status" value="1"/>
</dbReference>
<keyword evidence="4 8" id="KW-0812">Transmembrane</keyword>
<keyword evidence="5 9" id="KW-0798">TonB box</keyword>
<dbReference type="InterPro" id="IPR037066">
    <property type="entry name" value="Plug_dom_sf"/>
</dbReference>
<dbReference type="Pfam" id="PF13715">
    <property type="entry name" value="CarbopepD_reg_2"/>
    <property type="match status" value="1"/>
</dbReference>
<dbReference type="Gene3D" id="2.60.40.1120">
    <property type="entry name" value="Carboxypeptidase-like, regulatory domain"/>
    <property type="match status" value="1"/>
</dbReference>
<keyword evidence="2 8" id="KW-0813">Transport</keyword>
<evidence type="ECO:0000256" key="3">
    <source>
        <dbReference type="ARBA" id="ARBA00022452"/>
    </source>
</evidence>
<evidence type="ECO:0000256" key="8">
    <source>
        <dbReference type="PROSITE-ProRule" id="PRU01360"/>
    </source>
</evidence>
<feature type="domain" description="TonB-dependent receptor-like beta-barrel" evidence="11">
    <location>
        <begin position="391"/>
        <end position="975"/>
    </location>
</feature>
<comment type="similarity">
    <text evidence="8 9">Belongs to the TonB-dependent receptor family.</text>
</comment>
<dbReference type="InterPro" id="IPR012910">
    <property type="entry name" value="Plug_dom"/>
</dbReference>
<dbReference type="InterPro" id="IPR023996">
    <property type="entry name" value="TonB-dep_OMP_SusC/RagA"/>
</dbReference>
<proteinExistence type="inferred from homology"/>
<dbReference type="PROSITE" id="PS52016">
    <property type="entry name" value="TONB_DEPENDENT_REC_3"/>
    <property type="match status" value="1"/>
</dbReference>
<evidence type="ECO:0000259" key="11">
    <source>
        <dbReference type="Pfam" id="PF00593"/>
    </source>
</evidence>
<comment type="caution">
    <text evidence="13">The sequence shown here is derived from an EMBL/GenBank/DDBJ whole genome shotgun (WGS) entry which is preliminary data.</text>
</comment>
<dbReference type="STRING" id="1121898.GCA_000422725_00237"/>
<sequence>MKSKLLLIAFMLVSSFCFAQNVEISGQVNEAATGLPIPGVNVAVKNSTLGTITDIDGNYTLTVPSGSTLVFSYIGFDNFEKVVTTNENLTVALKENAKTLDEVVVIGYGTQRKKEVTGAVSTVSAQTLEKLRPVKIEQALQGTVSGVNVTSTSGSPGAGLTISIRGIGTNGNNNPIAIIDGYQGELGLLNPSDIETITVLKDAQAAIYGTIGANGIILVTTKKGRKNQKTQVSYNVYTGFQETTRTLPTLNATEYAALLNESYANGGQTLPYPNLSGLGTGTDWQDQVFSKGVPVISHDLTASGGSDKITYSIGASHVDQDGIVGEDKADFVRNTARMALGADISEKLKMNANIIYTQFDRRTLSENGLGSVLFNALNVPATLTPRDATTGEYTLVPSTTGFGAEIINPLAQMENTYNKYNYKKINGTFGLDYELIKGLKVTGRMGFNSANSKSKSFGKQVQYGQTLGDKVFDVQRSSVTQGAVNDNSYTFDLFVTYVKSFADAHNFTFTAGNTIYKEWGNGLSATGFDVPNNDWHYADIGLTTGFQNSKTNSSYTYDERRLSYFARMQYDYKGRYLLSGMIRRDTSTKFGPENTVAYFPSATAGWIISDESFFNKSSLLNFAKLRVSYGSLGNDQIRSNGYVSLLGGESTYVFNNTLVNGTATGQVANPNLKWEEAKKFDVGADLNFFNDKLTLVADYFVDTREDLLIDAIPVSGIIGIGAPGASPPTANAGSVKNYGFELAVGYKTAVSENFNIEANYNVTFLKNKVTQVNNGTGFVPGGSFGLNEQPSRMEVGKPMGYFYGYQMEGIFQNQAEIDAAPSQVGLGSTSVSPGDIRFKDVNGDNQITAADKTDLGNAIPNAVMGFNLTLNYKGFDFTSYVFASLGNDMIRAYERNVPNGNRLNYVLDRWTGEGTSNSVPRVTTGATNNALFSSYYVEDASYCRIQNVQLGYSIKPELLGNAVSRARLYIGVNNLYTFTKYRGYDPSASSGAPIGSGIDYGFYPVPRTYMIGANINF</sequence>
<protein>
    <submittedName>
        <fullName evidence="13">Membrane protein</fullName>
    </submittedName>
</protein>
<dbReference type="InterPro" id="IPR023997">
    <property type="entry name" value="TonB-dep_OMP_SusC/RagA_CS"/>
</dbReference>
<dbReference type="Gene3D" id="2.40.170.20">
    <property type="entry name" value="TonB-dependent receptor, beta-barrel domain"/>
    <property type="match status" value="1"/>
</dbReference>
<dbReference type="SUPFAM" id="SSF56935">
    <property type="entry name" value="Porins"/>
    <property type="match status" value="1"/>
</dbReference>
<keyword evidence="6 8" id="KW-0472">Membrane</keyword>
<keyword evidence="14" id="KW-1185">Reference proteome</keyword>
<dbReference type="SUPFAM" id="SSF49464">
    <property type="entry name" value="Carboxypeptidase regulatory domain-like"/>
    <property type="match status" value="1"/>
</dbReference>
<evidence type="ECO:0000256" key="6">
    <source>
        <dbReference type="ARBA" id="ARBA00023136"/>
    </source>
</evidence>
<dbReference type="NCBIfam" id="TIGR04056">
    <property type="entry name" value="OMP_RagA_SusC"/>
    <property type="match status" value="1"/>
</dbReference>
<evidence type="ECO:0000256" key="5">
    <source>
        <dbReference type="ARBA" id="ARBA00023077"/>
    </source>
</evidence>
<evidence type="ECO:0000256" key="9">
    <source>
        <dbReference type="RuleBase" id="RU003357"/>
    </source>
</evidence>
<name>A0A0A2MQJ9_9FLAO</name>
<dbReference type="EMBL" id="JRLY01000004">
    <property type="protein sequence ID" value="KGO93713.1"/>
    <property type="molecule type" value="Genomic_DNA"/>
</dbReference>
<dbReference type="InterPro" id="IPR036942">
    <property type="entry name" value="Beta-barrel_TonB_sf"/>
</dbReference>
<dbReference type="InterPro" id="IPR039426">
    <property type="entry name" value="TonB-dep_rcpt-like"/>
</dbReference>
<feature type="domain" description="TonB-dependent receptor plug" evidence="12">
    <location>
        <begin position="113"/>
        <end position="216"/>
    </location>
</feature>
<keyword evidence="3 8" id="KW-1134">Transmembrane beta strand</keyword>
<gene>
    <name evidence="13" type="ORF">Q766_07075</name>
</gene>
<evidence type="ECO:0000256" key="2">
    <source>
        <dbReference type="ARBA" id="ARBA00022448"/>
    </source>
</evidence>
<feature type="chain" id="PRO_5002003524" evidence="10">
    <location>
        <begin position="20"/>
        <end position="1017"/>
    </location>
</feature>
<dbReference type="Gene3D" id="2.170.130.10">
    <property type="entry name" value="TonB-dependent receptor, plug domain"/>
    <property type="match status" value="1"/>
</dbReference>
<dbReference type="eggNOG" id="COG1629">
    <property type="taxonomic scope" value="Bacteria"/>
</dbReference>
<evidence type="ECO:0000256" key="1">
    <source>
        <dbReference type="ARBA" id="ARBA00004571"/>
    </source>
</evidence>
<keyword evidence="7 8" id="KW-0998">Cell outer membrane</keyword>
<feature type="signal peptide" evidence="10">
    <location>
        <begin position="1"/>
        <end position="19"/>
    </location>
</feature>
<dbReference type="RefSeq" id="WP_026991711.1">
    <property type="nucleotide sequence ID" value="NZ_JRLY01000004.1"/>
</dbReference>
<evidence type="ECO:0000259" key="12">
    <source>
        <dbReference type="Pfam" id="PF07715"/>
    </source>
</evidence>
<dbReference type="Proteomes" id="UP000030111">
    <property type="component" value="Unassembled WGS sequence"/>
</dbReference>
<dbReference type="InterPro" id="IPR000531">
    <property type="entry name" value="Beta-barrel_TonB"/>
</dbReference>
<dbReference type="InterPro" id="IPR008969">
    <property type="entry name" value="CarboxyPept-like_regulatory"/>
</dbReference>
<dbReference type="GO" id="GO:0009279">
    <property type="term" value="C:cell outer membrane"/>
    <property type="evidence" value="ECO:0007669"/>
    <property type="project" value="UniProtKB-SubCell"/>
</dbReference>
<evidence type="ECO:0000313" key="14">
    <source>
        <dbReference type="Proteomes" id="UP000030111"/>
    </source>
</evidence>
<accession>A0A0A2MQJ9</accession>
<dbReference type="Pfam" id="PF00593">
    <property type="entry name" value="TonB_dep_Rec_b-barrel"/>
    <property type="match status" value="1"/>
</dbReference>
<evidence type="ECO:0000256" key="7">
    <source>
        <dbReference type="ARBA" id="ARBA00023237"/>
    </source>
</evidence>
<dbReference type="AlphaFoldDB" id="A0A0A2MQJ9"/>
<organism evidence="13 14">
    <name type="scientific">Flavobacterium subsaxonicum WB 4.1-42 = DSM 21790</name>
    <dbReference type="NCBI Taxonomy" id="1121898"/>
    <lineage>
        <taxon>Bacteria</taxon>
        <taxon>Pseudomonadati</taxon>
        <taxon>Bacteroidota</taxon>
        <taxon>Flavobacteriia</taxon>
        <taxon>Flavobacteriales</taxon>
        <taxon>Flavobacteriaceae</taxon>
        <taxon>Flavobacterium</taxon>
    </lineage>
</organism>
<dbReference type="NCBIfam" id="TIGR04057">
    <property type="entry name" value="SusC_RagA_signa"/>
    <property type="match status" value="1"/>
</dbReference>
<comment type="subcellular location">
    <subcellularLocation>
        <location evidence="1 8">Cell outer membrane</location>
        <topology evidence="1 8">Multi-pass membrane protein</topology>
    </subcellularLocation>
</comment>
<evidence type="ECO:0000256" key="4">
    <source>
        <dbReference type="ARBA" id="ARBA00022692"/>
    </source>
</evidence>
<dbReference type="OrthoDB" id="9768177at2"/>
<evidence type="ECO:0000256" key="10">
    <source>
        <dbReference type="SAM" id="SignalP"/>
    </source>
</evidence>
<evidence type="ECO:0000313" key="13">
    <source>
        <dbReference type="EMBL" id="KGO93713.1"/>
    </source>
</evidence>
<keyword evidence="10" id="KW-0732">Signal</keyword>
<reference evidence="13 14" key="1">
    <citation type="submission" date="2013-09" db="EMBL/GenBank/DDBJ databases">
        <authorList>
            <person name="Zeng Z."/>
            <person name="Chen C."/>
        </authorList>
    </citation>
    <scope>NUCLEOTIDE SEQUENCE [LARGE SCALE GENOMIC DNA]</scope>
    <source>
        <strain evidence="13 14">WB 4.1-42</strain>
    </source>
</reference>